<reference evidence="2 3" key="1">
    <citation type="submission" date="2019-05" db="EMBL/GenBank/DDBJ databases">
        <title>Another draft genome of Portunus trituberculatus and its Hox gene families provides insights of decapod evolution.</title>
        <authorList>
            <person name="Jeong J.-H."/>
            <person name="Song I."/>
            <person name="Kim S."/>
            <person name="Choi T."/>
            <person name="Kim D."/>
            <person name="Ryu S."/>
            <person name="Kim W."/>
        </authorList>
    </citation>
    <scope>NUCLEOTIDE SEQUENCE [LARGE SCALE GENOMIC DNA]</scope>
    <source>
        <tissue evidence="2">Muscle</tissue>
    </source>
</reference>
<keyword evidence="3" id="KW-1185">Reference proteome</keyword>
<feature type="compositionally biased region" description="Basic and acidic residues" evidence="1">
    <location>
        <begin position="45"/>
        <end position="54"/>
    </location>
</feature>
<dbReference type="AlphaFoldDB" id="A0A5B7K807"/>
<dbReference type="Proteomes" id="UP000324222">
    <property type="component" value="Unassembled WGS sequence"/>
</dbReference>
<protein>
    <submittedName>
        <fullName evidence="2">Uncharacterized protein</fullName>
    </submittedName>
</protein>
<accession>A0A5B7K807</accession>
<dbReference type="EMBL" id="VSRR010142436">
    <property type="protein sequence ID" value="MPD04723.1"/>
    <property type="molecule type" value="Genomic_DNA"/>
</dbReference>
<feature type="region of interest" description="Disordered" evidence="1">
    <location>
        <begin position="1"/>
        <end position="54"/>
    </location>
</feature>
<evidence type="ECO:0000313" key="3">
    <source>
        <dbReference type="Proteomes" id="UP000324222"/>
    </source>
</evidence>
<organism evidence="2 3">
    <name type="scientific">Portunus trituberculatus</name>
    <name type="common">Swimming crab</name>
    <name type="synonym">Neptunus trituberculatus</name>
    <dbReference type="NCBI Taxonomy" id="210409"/>
    <lineage>
        <taxon>Eukaryota</taxon>
        <taxon>Metazoa</taxon>
        <taxon>Ecdysozoa</taxon>
        <taxon>Arthropoda</taxon>
        <taxon>Crustacea</taxon>
        <taxon>Multicrustacea</taxon>
        <taxon>Malacostraca</taxon>
        <taxon>Eumalacostraca</taxon>
        <taxon>Eucarida</taxon>
        <taxon>Decapoda</taxon>
        <taxon>Pleocyemata</taxon>
        <taxon>Brachyura</taxon>
        <taxon>Eubrachyura</taxon>
        <taxon>Portunoidea</taxon>
        <taxon>Portunidae</taxon>
        <taxon>Portuninae</taxon>
        <taxon>Portunus</taxon>
    </lineage>
</organism>
<feature type="compositionally biased region" description="Low complexity" evidence="1">
    <location>
        <begin position="22"/>
        <end position="33"/>
    </location>
</feature>
<name>A0A5B7K807_PORTR</name>
<comment type="caution">
    <text evidence="2">The sequence shown here is derived from an EMBL/GenBank/DDBJ whole genome shotgun (WGS) entry which is preliminary data.</text>
</comment>
<evidence type="ECO:0000313" key="2">
    <source>
        <dbReference type="EMBL" id="MPD04723.1"/>
    </source>
</evidence>
<proteinExistence type="predicted"/>
<evidence type="ECO:0000256" key="1">
    <source>
        <dbReference type="SAM" id="MobiDB-lite"/>
    </source>
</evidence>
<sequence>MEAAFQGAPDPPAPCGATHHPAAAQRTGTRRGAYIPSGAPAAGDGGRRLGDHTGGRVNLSTKLYVTRDMDVPTKI</sequence>
<gene>
    <name evidence="2" type="ORF">E2C01_100428</name>
</gene>